<dbReference type="EMBL" id="WJBB01000030">
    <property type="protein sequence ID" value="MBC3798477.1"/>
    <property type="molecule type" value="Genomic_DNA"/>
</dbReference>
<gene>
    <name evidence="1" type="ORF">GH807_15700</name>
</gene>
<evidence type="ECO:0000313" key="1">
    <source>
        <dbReference type="EMBL" id="MBC3798477.1"/>
    </source>
</evidence>
<dbReference type="Proteomes" id="UP000653358">
    <property type="component" value="Unassembled WGS sequence"/>
</dbReference>
<organism evidence="1 2">
    <name type="scientific">Acetobacterium tundrae</name>
    <dbReference type="NCBI Taxonomy" id="132932"/>
    <lineage>
        <taxon>Bacteria</taxon>
        <taxon>Bacillati</taxon>
        <taxon>Bacillota</taxon>
        <taxon>Clostridia</taxon>
        <taxon>Eubacteriales</taxon>
        <taxon>Eubacteriaceae</taxon>
        <taxon>Acetobacterium</taxon>
    </lineage>
</organism>
<comment type="caution">
    <text evidence="1">The sequence shown here is derived from an EMBL/GenBank/DDBJ whole genome shotgun (WGS) entry which is preliminary data.</text>
</comment>
<keyword evidence="2" id="KW-1185">Reference proteome</keyword>
<dbReference type="RefSeq" id="WP_148603726.1">
    <property type="nucleotide sequence ID" value="NZ_RXYB01000010.1"/>
</dbReference>
<name>A0ABR6WQS8_9FIRM</name>
<evidence type="ECO:0000313" key="2">
    <source>
        <dbReference type="Proteomes" id="UP000653358"/>
    </source>
</evidence>
<proteinExistence type="predicted"/>
<protein>
    <submittedName>
        <fullName evidence="1">Uncharacterized protein</fullName>
    </submittedName>
</protein>
<accession>A0ABR6WQS8</accession>
<sequence>MSIENAIKDVISESLESGVIERLVAENLEKGINKSLENLLGSYGGVTNIIEGKIKDVMVKQLEGYDFSEYLVKLDCVLTEILKETSFDNKKILGNFKELMSETDFPKVVNLSDIFEEFMKFVAKNVDTSGLEADCCDGDPSYEMVNVKMTVEYEEKPSWSSSNFQDAKVIFECEEDENLNFFISISKFMEYPWSLSVAIDSSIESLRYLDDLKIYLLKLKQSGAKIEIDSEYLEDEVSPEEEPEATYE</sequence>
<reference evidence="1 2" key="1">
    <citation type="journal article" date="2020" name="mSystems">
        <title>Defining Genomic and Predicted Metabolic Features of the Acetobacterium Genus.</title>
        <authorList>
            <person name="Ross D.E."/>
            <person name="Marshall C.W."/>
            <person name="Gulliver D."/>
            <person name="May H.D."/>
            <person name="Norman R.S."/>
        </authorList>
    </citation>
    <scope>NUCLEOTIDE SEQUENCE [LARGE SCALE GENOMIC DNA]</scope>
    <source>
        <strain evidence="1 2">DSM 9173</strain>
    </source>
</reference>